<accession>A0ABN6Z0I7</accession>
<organism evidence="3 4">
    <name type="scientific">Claveliimonas bilis</name>
    <dbReference type="NCBI Taxonomy" id="3028070"/>
    <lineage>
        <taxon>Bacteria</taxon>
        <taxon>Bacillati</taxon>
        <taxon>Bacillota</taxon>
        <taxon>Clostridia</taxon>
        <taxon>Lachnospirales</taxon>
        <taxon>Lachnospiraceae</taxon>
        <taxon>Claveliimonas</taxon>
    </lineage>
</organism>
<dbReference type="Proteomes" id="UP001305815">
    <property type="component" value="Chromosome"/>
</dbReference>
<dbReference type="RefSeq" id="WP_230106936.1">
    <property type="nucleotide sequence ID" value="NZ_AP024845.1"/>
</dbReference>
<sequence>MNYCEECGGRLTMKECGTDGMIPYCDACQTFRFPMFNSAISAIIFNPDKTKILLIQQYGKKDNILVAGYISKGENAKQALLREIEEEVNLKISSYIYNDNEYFEKTNTLIHNYAVTAESEDFSLTDEVDRAQWFAVEEVLEAVKPDSLAKSFVERYLKKIGKGKTDERKTGQEEVRKILEEAVHKLYEKDRYLILDRPETEEEGRHVAERSIVFRFGHYLQEILERSQILTDLSVDCEYNRRGYEPKMLSRIGSSVSPDLIVHHRGDHSNNFLVMEFKTWWNRDQKYDEAKIDGFMDPDGGYAYQYGIALCIEKEEKDTLRQIRENLLYRGKSFV</sequence>
<dbReference type="InterPro" id="IPR000086">
    <property type="entry name" value="NUDIX_hydrolase_dom"/>
</dbReference>
<dbReference type="PANTHER" id="PTHR21340">
    <property type="entry name" value="DIADENOSINE 5,5-P1,P4-TETRAPHOSPHATE PYROPHOSPHOHYDROLASE MUTT"/>
    <property type="match status" value="1"/>
</dbReference>
<dbReference type="PANTHER" id="PTHR21340:SF0">
    <property type="entry name" value="BIS(5'-NUCLEOSYL)-TETRAPHOSPHATASE [ASYMMETRICAL]"/>
    <property type="match status" value="1"/>
</dbReference>
<evidence type="ECO:0000259" key="2">
    <source>
        <dbReference type="PROSITE" id="PS51462"/>
    </source>
</evidence>
<keyword evidence="4" id="KW-1185">Reference proteome</keyword>
<evidence type="ECO:0000313" key="4">
    <source>
        <dbReference type="Proteomes" id="UP001305815"/>
    </source>
</evidence>
<gene>
    <name evidence="3" type="ORF">Lac1_08440</name>
</gene>
<reference evidence="4" key="1">
    <citation type="journal article" date="2023" name="Int. J. Syst. Evol. Microbiol.">
        <title>Claveliimonas bilis gen. nov., sp. nov., deoxycholic acid-producing bacteria isolated from human faeces, and reclassification of Sellimonas monacensis Zenner et al. 2021 as Claveliimonas monacensis comb. nov.</title>
        <authorList>
            <person name="Hisatomi A."/>
            <person name="Kastawa N.W.E.P.G."/>
            <person name="Song I."/>
            <person name="Ohkuma M."/>
            <person name="Fukiya S."/>
            <person name="Sakamoto M."/>
        </authorList>
    </citation>
    <scope>NUCLEOTIDE SEQUENCE [LARGE SCALE GENOMIC DNA]</scope>
    <source>
        <strain evidence="4">12BBH14</strain>
    </source>
</reference>
<dbReference type="InterPro" id="IPR015797">
    <property type="entry name" value="NUDIX_hydrolase-like_dom_sf"/>
</dbReference>
<dbReference type="Gene3D" id="3.90.79.10">
    <property type="entry name" value="Nucleoside Triphosphate Pyrophosphohydrolase"/>
    <property type="match status" value="1"/>
</dbReference>
<dbReference type="InterPro" id="IPR051325">
    <property type="entry name" value="Nudix_hydrolase_domain"/>
</dbReference>
<protein>
    <recommendedName>
        <fullName evidence="2">Nudix hydrolase domain-containing protein</fullName>
    </recommendedName>
</protein>
<evidence type="ECO:0000313" key="3">
    <source>
        <dbReference type="EMBL" id="BDZ76661.1"/>
    </source>
</evidence>
<dbReference type="SUPFAM" id="SSF55811">
    <property type="entry name" value="Nudix"/>
    <property type="match status" value="1"/>
</dbReference>
<dbReference type="PROSITE" id="PS51462">
    <property type="entry name" value="NUDIX"/>
    <property type="match status" value="1"/>
</dbReference>
<dbReference type="Pfam" id="PF00293">
    <property type="entry name" value="NUDIX"/>
    <property type="match status" value="1"/>
</dbReference>
<dbReference type="EMBL" id="AP027742">
    <property type="protein sequence ID" value="BDZ76661.1"/>
    <property type="molecule type" value="Genomic_DNA"/>
</dbReference>
<proteinExistence type="predicted"/>
<dbReference type="InterPro" id="IPR020084">
    <property type="entry name" value="NUDIX_hydrolase_CS"/>
</dbReference>
<name>A0ABN6Z0I7_9FIRM</name>
<evidence type="ECO:0000256" key="1">
    <source>
        <dbReference type="ARBA" id="ARBA00022801"/>
    </source>
</evidence>
<feature type="domain" description="Nudix hydrolase" evidence="2">
    <location>
        <begin position="35"/>
        <end position="156"/>
    </location>
</feature>
<keyword evidence="1" id="KW-0378">Hydrolase</keyword>
<dbReference type="PROSITE" id="PS00893">
    <property type="entry name" value="NUDIX_BOX"/>
    <property type="match status" value="1"/>
</dbReference>